<comment type="function">
    <text evidence="14">Member of the two-component regulatory system NreB/NreC involved in the control of dissimilatory nitrate/nitrite reduction in response to oxygen. NreB functions as a direct oxygen sensor histidine kinase which is autophosphorylated, in the absence of oxygen, probably at the conserved histidine residue, and transfers its phosphate group probably to a conserved aspartate residue of NreC. NreB/NreC activates the expression of the nitrate (narGHJI) and nitrite (nir) reductase operons, as well as the putative nitrate transporter gene narT.</text>
</comment>
<dbReference type="Pfam" id="PF07494">
    <property type="entry name" value="Reg_prop"/>
    <property type="match status" value="4"/>
</dbReference>
<keyword evidence="9" id="KW-0479">Metal-binding</keyword>
<keyword evidence="6" id="KW-0004">4Fe-4S</keyword>
<dbReference type="SMART" id="SM00387">
    <property type="entry name" value="HATPase_c"/>
    <property type="match status" value="1"/>
</dbReference>
<sequence>MVANPSANSWVGSYILWCLVVLLPSSTQAQYRFTQWTAESGLPQSSVRGMVQTPDGYLWVATLNGLARFDGVRFQVYDKSNTPGITSSRFMAMVPGPGDELWLVSEDHNIIRVHSGQFSPVGESHGVLPHSVNAVTADHGRVWVLSDTHVAEWNRSTEQFERADFSTNDLQFHSLRWYGTGFWAQRDRRLICFNRGRLLNFMMPRGADATRITGVVVNAQDAGWVGTSDGRLARLSDKPGRLTREAQSFALHGLSKTEDWRVEIIPPRFERRIHLPIDGVDHLLQLTAIQADDEDNIWVGTEGQGLYRIQRQQSKVLSKAQGLASDNTYPVLHARSGEIWAGSWPDGVSEIRDGVVVHTFSTAQGIPGLVTSLFEDQAGVLWIGTHGGIRTLVNGRVTNPAIDLQGQSAAQVIHQAPDGAMLFGTGDGLTVTRDHVNHQLTVKDGLTTNDVRVILTDRKGDLWIGGYGGLTRLHGTQITRWTEKDGLPSDNIRSILEDFLGFIWVGTYDGGIGWFRNGKWIIFNKRKGLFDNGAFQILEDARSRFWISSNRGIYRVDRAQLAGVADGKETMITYVAYGRADGMVSVECNGGLWPAGAKDEEGRLWFPTQVGIAIIDPQKVSVISSPPRVVVEDTRIDGQLQHPAKTITLKPAQTSVEIAYTALSLTKPEQITFRYKLNGVDKDWQEVGFRRIAYYTHLPPGRYTFQVLARNSDGVSSLNTAELKLVVVPIFYRRPWFLSTALFLVLSLLTSAWRRRVKQLKQAQMRLQNFSGQLIASQESERRRIAAELHDSLGQRLIIIHNLALFLLRSKGKVRTEEEKRATMEEISGEASAAIEETRSISYALRPFQLDRLGLTRAIRALCTTAAKASDIQLSNDLANIDDAFAEDLHIHLYRIVQEGLNNVLKHSMATTAEVKILRSDHQVTISIQDDGRGMPEKPRTPEPGEGGFGISGMRERVTLLSGSMQVESDAGIGTLVTILLPIARATHHE</sequence>
<dbReference type="GO" id="GO:0051539">
    <property type="term" value="F:4 iron, 4 sulfur cluster binding"/>
    <property type="evidence" value="ECO:0007669"/>
    <property type="project" value="UniProtKB-KW"/>
</dbReference>
<keyword evidence="7" id="KW-0963">Cytoplasm</keyword>
<dbReference type="Pfam" id="PF02518">
    <property type="entry name" value="HATPase_c"/>
    <property type="match status" value="1"/>
</dbReference>
<dbReference type="GO" id="GO:0046983">
    <property type="term" value="F:protein dimerization activity"/>
    <property type="evidence" value="ECO:0007669"/>
    <property type="project" value="InterPro"/>
</dbReference>
<dbReference type="PROSITE" id="PS50109">
    <property type="entry name" value="HIS_KIN"/>
    <property type="match status" value="1"/>
</dbReference>
<dbReference type="Gene3D" id="1.20.5.1930">
    <property type="match status" value="1"/>
</dbReference>
<evidence type="ECO:0000256" key="13">
    <source>
        <dbReference type="ARBA" id="ARBA00023014"/>
    </source>
</evidence>
<dbReference type="SUPFAM" id="SSF63829">
    <property type="entry name" value="Calcium-dependent phosphotriesterase"/>
    <property type="match status" value="2"/>
</dbReference>
<keyword evidence="11" id="KW-0408">Iron</keyword>
<dbReference type="GO" id="GO:0016020">
    <property type="term" value="C:membrane"/>
    <property type="evidence" value="ECO:0007669"/>
    <property type="project" value="InterPro"/>
</dbReference>
<evidence type="ECO:0000256" key="3">
    <source>
        <dbReference type="ARBA" id="ARBA00004496"/>
    </source>
</evidence>
<dbReference type="Pfam" id="PF07495">
    <property type="entry name" value="Y_Y_Y"/>
    <property type="match status" value="1"/>
</dbReference>
<dbReference type="PANTHER" id="PTHR24421">
    <property type="entry name" value="NITRATE/NITRITE SENSOR PROTEIN NARX-RELATED"/>
    <property type="match status" value="1"/>
</dbReference>
<dbReference type="SUPFAM" id="SSF55874">
    <property type="entry name" value="ATPase domain of HSP90 chaperone/DNA topoisomerase II/histidine kinase"/>
    <property type="match status" value="1"/>
</dbReference>
<evidence type="ECO:0000256" key="2">
    <source>
        <dbReference type="ARBA" id="ARBA00001966"/>
    </source>
</evidence>
<dbReference type="Pfam" id="PF07730">
    <property type="entry name" value="HisKA_3"/>
    <property type="match status" value="1"/>
</dbReference>
<evidence type="ECO:0000313" key="19">
    <source>
        <dbReference type="Proteomes" id="UP000182409"/>
    </source>
</evidence>
<evidence type="ECO:0000256" key="5">
    <source>
        <dbReference type="ARBA" id="ARBA00017322"/>
    </source>
</evidence>
<dbReference type="Gene3D" id="3.30.565.10">
    <property type="entry name" value="Histidine kinase-like ATPase, C-terminal domain"/>
    <property type="match status" value="1"/>
</dbReference>
<gene>
    <name evidence="18" type="ORF">SAMN05443244_0856</name>
</gene>
<dbReference type="InterPro" id="IPR004358">
    <property type="entry name" value="Sig_transdc_His_kin-like_C"/>
</dbReference>
<dbReference type="EMBL" id="FNSD01000001">
    <property type="protein sequence ID" value="SEB50520.1"/>
    <property type="molecule type" value="Genomic_DNA"/>
</dbReference>
<dbReference type="AlphaFoldDB" id="A0A1H4JW44"/>
<evidence type="ECO:0000256" key="8">
    <source>
        <dbReference type="ARBA" id="ARBA00022679"/>
    </source>
</evidence>
<dbReference type="InterPro" id="IPR011110">
    <property type="entry name" value="Reg_prop"/>
</dbReference>
<accession>A0A1H4JW44</accession>
<evidence type="ECO:0000256" key="14">
    <source>
        <dbReference type="ARBA" id="ARBA00024827"/>
    </source>
</evidence>
<dbReference type="InterPro" id="IPR036890">
    <property type="entry name" value="HATPase_C_sf"/>
</dbReference>
<evidence type="ECO:0000313" key="18">
    <source>
        <dbReference type="EMBL" id="SEB50520.1"/>
    </source>
</evidence>
<dbReference type="PRINTS" id="PR00344">
    <property type="entry name" value="BCTRLSENSOR"/>
</dbReference>
<feature type="region of interest" description="Disordered" evidence="16">
    <location>
        <begin position="929"/>
        <end position="952"/>
    </location>
</feature>
<evidence type="ECO:0000256" key="4">
    <source>
        <dbReference type="ARBA" id="ARBA00012438"/>
    </source>
</evidence>
<evidence type="ECO:0000259" key="17">
    <source>
        <dbReference type="PROSITE" id="PS50109"/>
    </source>
</evidence>
<dbReference type="InterPro" id="IPR011712">
    <property type="entry name" value="Sig_transdc_His_kin_sub3_dim/P"/>
</dbReference>
<dbReference type="InterPro" id="IPR003594">
    <property type="entry name" value="HATPase_dom"/>
</dbReference>
<dbReference type="InterPro" id="IPR011123">
    <property type="entry name" value="Y_Y_Y"/>
</dbReference>
<evidence type="ECO:0000256" key="11">
    <source>
        <dbReference type="ARBA" id="ARBA00023004"/>
    </source>
</evidence>
<evidence type="ECO:0000256" key="15">
    <source>
        <dbReference type="ARBA" id="ARBA00030800"/>
    </source>
</evidence>
<dbReference type="Proteomes" id="UP000182409">
    <property type="component" value="Unassembled WGS sequence"/>
</dbReference>
<proteinExistence type="predicted"/>
<reference evidence="18 19" key="1">
    <citation type="submission" date="2016-10" db="EMBL/GenBank/DDBJ databases">
        <authorList>
            <person name="de Groot N.N."/>
        </authorList>
    </citation>
    <scope>NUCLEOTIDE SEQUENCE [LARGE SCALE GENOMIC DNA]</scope>
    <source>
        <strain evidence="18 19">AB35.6</strain>
    </source>
</reference>
<name>A0A1H4JW44_9BACT</name>
<keyword evidence="12" id="KW-0902">Two-component regulatory system</keyword>
<dbReference type="Gene3D" id="2.130.10.10">
    <property type="entry name" value="YVTN repeat-like/Quinoprotein amine dehydrogenase"/>
    <property type="match status" value="4"/>
</dbReference>
<evidence type="ECO:0000256" key="1">
    <source>
        <dbReference type="ARBA" id="ARBA00000085"/>
    </source>
</evidence>
<comment type="subcellular location">
    <subcellularLocation>
        <location evidence="3">Cytoplasm</location>
    </subcellularLocation>
</comment>
<evidence type="ECO:0000256" key="12">
    <source>
        <dbReference type="ARBA" id="ARBA00023012"/>
    </source>
</evidence>
<dbReference type="InterPro" id="IPR015943">
    <property type="entry name" value="WD40/YVTN_repeat-like_dom_sf"/>
</dbReference>
<evidence type="ECO:0000256" key="16">
    <source>
        <dbReference type="SAM" id="MobiDB-lite"/>
    </source>
</evidence>
<dbReference type="GO" id="GO:0046872">
    <property type="term" value="F:metal ion binding"/>
    <property type="evidence" value="ECO:0007669"/>
    <property type="project" value="UniProtKB-KW"/>
</dbReference>
<keyword evidence="8" id="KW-0808">Transferase</keyword>
<keyword evidence="10 18" id="KW-0418">Kinase</keyword>
<dbReference type="CDD" id="cd16917">
    <property type="entry name" value="HATPase_UhpB-NarQ-NarX-like"/>
    <property type="match status" value="1"/>
</dbReference>
<comment type="cofactor">
    <cofactor evidence="2">
        <name>[4Fe-4S] cluster</name>
        <dbReference type="ChEBI" id="CHEBI:49883"/>
    </cofactor>
</comment>
<dbReference type="InterPro" id="IPR013783">
    <property type="entry name" value="Ig-like_fold"/>
</dbReference>
<dbReference type="InterPro" id="IPR050482">
    <property type="entry name" value="Sensor_HK_TwoCompSys"/>
</dbReference>
<evidence type="ECO:0000256" key="6">
    <source>
        <dbReference type="ARBA" id="ARBA00022485"/>
    </source>
</evidence>
<dbReference type="OrthoDB" id="176203at2"/>
<protein>
    <recommendedName>
        <fullName evidence="5">Oxygen sensor histidine kinase NreB</fullName>
        <ecNumber evidence="4">2.7.13.3</ecNumber>
    </recommendedName>
    <alternativeName>
        <fullName evidence="15">Nitrogen regulation protein B</fullName>
    </alternativeName>
</protein>
<evidence type="ECO:0000256" key="10">
    <source>
        <dbReference type="ARBA" id="ARBA00022777"/>
    </source>
</evidence>
<dbReference type="InterPro" id="IPR005467">
    <property type="entry name" value="His_kinase_dom"/>
</dbReference>
<dbReference type="Gene3D" id="2.60.40.10">
    <property type="entry name" value="Immunoglobulins"/>
    <property type="match status" value="1"/>
</dbReference>
<dbReference type="EC" id="2.7.13.3" evidence="4"/>
<evidence type="ECO:0000256" key="9">
    <source>
        <dbReference type="ARBA" id="ARBA00022723"/>
    </source>
</evidence>
<dbReference type="GO" id="GO:0005737">
    <property type="term" value="C:cytoplasm"/>
    <property type="evidence" value="ECO:0007669"/>
    <property type="project" value="UniProtKB-SubCell"/>
</dbReference>
<feature type="compositionally biased region" description="Basic and acidic residues" evidence="16">
    <location>
        <begin position="930"/>
        <end position="943"/>
    </location>
</feature>
<comment type="catalytic activity">
    <reaction evidence="1">
        <text>ATP + protein L-histidine = ADP + protein N-phospho-L-histidine.</text>
        <dbReference type="EC" id="2.7.13.3"/>
    </reaction>
</comment>
<evidence type="ECO:0000256" key="7">
    <source>
        <dbReference type="ARBA" id="ARBA00022490"/>
    </source>
</evidence>
<keyword evidence="13" id="KW-0411">Iron-sulfur</keyword>
<dbReference type="GO" id="GO:0000155">
    <property type="term" value="F:phosphorelay sensor kinase activity"/>
    <property type="evidence" value="ECO:0007669"/>
    <property type="project" value="InterPro"/>
</dbReference>
<organism evidence="18 19">
    <name type="scientific">Terriglobus roseus</name>
    <dbReference type="NCBI Taxonomy" id="392734"/>
    <lineage>
        <taxon>Bacteria</taxon>
        <taxon>Pseudomonadati</taxon>
        <taxon>Acidobacteriota</taxon>
        <taxon>Terriglobia</taxon>
        <taxon>Terriglobales</taxon>
        <taxon>Acidobacteriaceae</taxon>
        <taxon>Terriglobus</taxon>
    </lineage>
</organism>
<dbReference type="RefSeq" id="WP_083350314.1">
    <property type="nucleotide sequence ID" value="NZ_FNSD01000001.1"/>
</dbReference>
<feature type="domain" description="Histidine kinase" evidence="17">
    <location>
        <begin position="798"/>
        <end position="985"/>
    </location>
</feature>